<evidence type="ECO:0000256" key="4">
    <source>
        <dbReference type="ARBA" id="ARBA00022728"/>
    </source>
</evidence>
<evidence type="ECO:0000256" key="3">
    <source>
        <dbReference type="ARBA" id="ARBA00022664"/>
    </source>
</evidence>
<name>A0A0G4FPA4_9ALVE</name>
<feature type="compositionally biased region" description="Basic and acidic residues" evidence="7">
    <location>
        <begin position="547"/>
        <end position="576"/>
    </location>
</feature>
<dbReference type="PANTHER" id="PTHR23142">
    <property type="entry name" value="PRE-MRNA-SPLICING FACTOR 38A-RELATED"/>
    <property type="match status" value="1"/>
</dbReference>
<dbReference type="AlphaFoldDB" id="A0A0G4FPA4"/>
<reference evidence="8" key="1">
    <citation type="submission" date="2014-11" db="EMBL/GenBank/DDBJ databases">
        <authorList>
            <person name="Otto D Thomas"/>
            <person name="Naeem Raeece"/>
        </authorList>
    </citation>
    <scope>NUCLEOTIDE SEQUENCE</scope>
</reference>
<proteinExistence type="inferred from homology"/>
<gene>
    <name evidence="8" type="ORF">Cvel_18055</name>
</gene>
<keyword evidence="6" id="KW-0539">Nucleus</keyword>
<evidence type="ECO:0000256" key="1">
    <source>
        <dbReference type="ARBA" id="ARBA00004123"/>
    </source>
</evidence>
<keyword evidence="3" id="KW-0507">mRNA processing</keyword>
<dbReference type="Pfam" id="PF03371">
    <property type="entry name" value="PRP38"/>
    <property type="match status" value="1"/>
</dbReference>
<feature type="region of interest" description="Disordered" evidence="7">
    <location>
        <begin position="512"/>
        <end position="612"/>
    </location>
</feature>
<comment type="similarity">
    <text evidence="2">Belongs to the PRP38 family.</text>
</comment>
<dbReference type="EMBL" id="CDMZ01000524">
    <property type="protein sequence ID" value="CEM16129.1"/>
    <property type="molecule type" value="Genomic_DNA"/>
</dbReference>
<dbReference type="GO" id="GO:0006397">
    <property type="term" value="P:mRNA processing"/>
    <property type="evidence" value="ECO:0007669"/>
    <property type="project" value="UniProtKB-KW"/>
</dbReference>
<dbReference type="GO" id="GO:0005681">
    <property type="term" value="C:spliceosomal complex"/>
    <property type="evidence" value="ECO:0007669"/>
    <property type="project" value="UniProtKB-KW"/>
</dbReference>
<protein>
    <recommendedName>
        <fullName evidence="9">Pre-mRNA-splicing factor 38</fullName>
    </recommendedName>
</protein>
<organism evidence="8">
    <name type="scientific">Chromera velia CCMP2878</name>
    <dbReference type="NCBI Taxonomy" id="1169474"/>
    <lineage>
        <taxon>Eukaryota</taxon>
        <taxon>Sar</taxon>
        <taxon>Alveolata</taxon>
        <taxon>Colpodellida</taxon>
        <taxon>Chromeraceae</taxon>
        <taxon>Chromera</taxon>
    </lineage>
</organism>
<evidence type="ECO:0000256" key="7">
    <source>
        <dbReference type="SAM" id="MobiDB-lite"/>
    </source>
</evidence>
<feature type="compositionally biased region" description="Basic and acidic residues" evidence="7">
    <location>
        <begin position="599"/>
        <end position="612"/>
    </location>
</feature>
<dbReference type="InterPro" id="IPR005037">
    <property type="entry name" value="PRP38"/>
</dbReference>
<evidence type="ECO:0000256" key="2">
    <source>
        <dbReference type="ARBA" id="ARBA00006164"/>
    </source>
</evidence>
<evidence type="ECO:0000256" key="5">
    <source>
        <dbReference type="ARBA" id="ARBA00023187"/>
    </source>
</evidence>
<keyword evidence="4" id="KW-0747">Spliceosome</keyword>
<evidence type="ECO:0000313" key="8">
    <source>
        <dbReference type="EMBL" id="CEM16129.1"/>
    </source>
</evidence>
<comment type="subcellular location">
    <subcellularLocation>
        <location evidence="1">Nucleus</location>
    </subcellularLocation>
</comment>
<feature type="region of interest" description="Disordered" evidence="7">
    <location>
        <begin position="419"/>
        <end position="466"/>
    </location>
</feature>
<evidence type="ECO:0008006" key="9">
    <source>
        <dbReference type="Google" id="ProtNLM"/>
    </source>
</evidence>
<accession>A0A0G4FPA4</accession>
<keyword evidence="5" id="KW-0508">mRNA splicing</keyword>
<evidence type="ECO:0000256" key="6">
    <source>
        <dbReference type="ARBA" id="ARBA00023242"/>
    </source>
</evidence>
<dbReference type="VEuPathDB" id="CryptoDB:Cvel_18055"/>
<dbReference type="GO" id="GO:0008380">
    <property type="term" value="P:RNA splicing"/>
    <property type="evidence" value="ECO:0007669"/>
    <property type="project" value="UniProtKB-KW"/>
</dbReference>
<sequence length="636" mass="70828">MLPYPGAAAYGQMQQLQQTQQAQMAGMQPQQQQQGAAAGNLYMTGAQQQAGAHMNMQQYGQVQAPAQTQIGTTTILSVGGGVSTATVPMPLSVPSGVGGLGVSSFAPQLQVAGAAAPGVTGDEVGGVKRCHLHTKAVSSCKFCKKFKEAVAQQAALGGMAQANNANATKGNQVEMTNTNTFNFNDLLRSMILKSEYFKSLMRMMTFDELYNEIMERADHAEPWVAKSGTKSPSTLFCCLYRLMMIRLTDYQMKQLLDSVDSVYVRCAGFLFLRYVHPPEKIWSWWEPYFLDDEEFAPGSDKTKKMTIGQWLETLITEDKYYGTIPPRLPVKVKNQYGTQLLALNEHRRRKRENKQRLHRFVAGTEVEACSNGDWLLGVLMDPPLNEEFTGRLLCRVRLEDDSEEEIDIGLVILQGGGGGDDHWDKERDRDGGRSRSRSRDRDRDRSRSRDRDTRESGRQKTEEELLAEFRRREQEKAIATGKDYARRPTSYKSSLSVRVDWQASGAAAAAAARAAGAGERERDGGRGGGWQGGRERDRGHPQAYGSEWDRERGGGGGYRDRERPRDREPEADREKTGPSAEQQAKMKALMEKSVSTTEGADREQREFRERDDAKASTLLRRLPPCLATTVPDAINV</sequence>